<dbReference type="AlphaFoldDB" id="A0A643G1U7"/>
<sequence>MHFQGQELIRVGDDSSFMLLAPQFGARLVRWVHRGEDILYWPENADWSQLARVRGGNPILFPFIARHFVDSAPGAWKDASGTVRTMPIHGFARDLPFAVTRFEAGRSLTMTLQASDATRAAYPFEFLFEVTYRLLDDNLEATLRTRNTGERALPYYAGHHFYFPLAHQARAASTLAMPAAERMRQRPDGSLAPNGQGAETYQLDDPRLQDTFHVLHAQPAAPRHCTLATPPDATASHGRKVVIELDTPGSTPWFAVTTWSERADADFYCVEPWLGLPNAIHHGTGLRWLAPGQEEAAVCRLRLAP</sequence>
<evidence type="ECO:0000313" key="1">
    <source>
        <dbReference type="EMBL" id="QOT78611.1"/>
    </source>
</evidence>
<accession>A0A643G1U7</accession>
<protein>
    <submittedName>
        <fullName evidence="1">Aldose epimerase</fullName>
    </submittedName>
</protein>
<dbReference type="GO" id="GO:0016853">
    <property type="term" value="F:isomerase activity"/>
    <property type="evidence" value="ECO:0007669"/>
    <property type="project" value="InterPro"/>
</dbReference>
<dbReference type="EMBL" id="CP062803">
    <property type="protein sequence ID" value="QOT78611.1"/>
    <property type="molecule type" value="Genomic_DNA"/>
</dbReference>
<dbReference type="Proteomes" id="UP000397656">
    <property type="component" value="Chromosome 1"/>
</dbReference>
<dbReference type="InterPro" id="IPR011013">
    <property type="entry name" value="Gal_mutarotase_sf_dom"/>
</dbReference>
<dbReference type="InterPro" id="IPR008183">
    <property type="entry name" value="Aldose_1/G6P_1-epimerase"/>
</dbReference>
<dbReference type="GO" id="GO:0005975">
    <property type="term" value="P:carbohydrate metabolic process"/>
    <property type="evidence" value="ECO:0007669"/>
    <property type="project" value="InterPro"/>
</dbReference>
<dbReference type="GO" id="GO:0030246">
    <property type="term" value="F:carbohydrate binding"/>
    <property type="evidence" value="ECO:0007669"/>
    <property type="project" value="InterPro"/>
</dbReference>
<proteinExistence type="predicted"/>
<dbReference type="PANTHER" id="PTHR11122:SF13">
    <property type="entry name" value="GLUCOSE-6-PHOSPHATE 1-EPIMERASE"/>
    <property type="match status" value="1"/>
</dbReference>
<dbReference type="PANTHER" id="PTHR11122">
    <property type="entry name" value="APOSPORY-ASSOCIATED PROTEIN C-RELATED"/>
    <property type="match status" value="1"/>
</dbReference>
<dbReference type="GeneID" id="98402337"/>
<dbReference type="Pfam" id="PF01263">
    <property type="entry name" value="Aldose_epim"/>
    <property type="match status" value="1"/>
</dbReference>
<dbReference type="InterPro" id="IPR014718">
    <property type="entry name" value="GH-type_carb-bd"/>
</dbReference>
<evidence type="ECO:0000313" key="2">
    <source>
        <dbReference type="Proteomes" id="UP000397656"/>
    </source>
</evidence>
<gene>
    <name evidence="1" type="ORF">F7R26_015605</name>
</gene>
<dbReference type="SUPFAM" id="SSF74650">
    <property type="entry name" value="Galactose mutarotase-like"/>
    <property type="match status" value="1"/>
</dbReference>
<name>A0A643G1U7_9BURK</name>
<organism evidence="1 2">
    <name type="scientific">Cupriavidus basilensis</name>
    <dbReference type="NCBI Taxonomy" id="68895"/>
    <lineage>
        <taxon>Bacteria</taxon>
        <taxon>Pseudomonadati</taxon>
        <taxon>Pseudomonadota</taxon>
        <taxon>Betaproteobacteria</taxon>
        <taxon>Burkholderiales</taxon>
        <taxon>Burkholderiaceae</taxon>
        <taxon>Cupriavidus</taxon>
    </lineage>
</organism>
<reference evidence="1 2" key="1">
    <citation type="submission" date="2020-10" db="EMBL/GenBank/DDBJ databases">
        <title>Complete genome sequence of Cupriavidus basilensis CCUG 49340T.</title>
        <authorList>
            <person name="Salva-Serra F."/>
            <person name="Donoso R.A."/>
            <person name="Cho K.H."/>
            <person name="Yoo J.A."/>
            <person name="Lee K."/>
            <person name="Yoon S.-H."/>
            <person name="Perez-Pantoja D."/>
            <person name="Moore E.R.B."/>
        </authorList>
    </citation>
    <scope>NUCLEOTIDE SEQUENCE [LARGE SCALE GENOMIC DNA]</scope>
    <source>
        <strain evidence="2">CCUG 49340</strain>
    </source>
</reference>
<dbReference type="RefSeq" id="WP_150984220.1">
    <property type="nucleotide sequence ID" value="NZ_CP062803.1"/>
</dbReference>
<dbReference type="Gene3D" id="2.70.98.10">
    <property type="match status" value="1"/>
</dbReference>